<dbReference type="Proteomes" id="UP001560573">
    <property type="component" value="Unassembled WGS sequence"/>
</dbReference>
<evidence type="ECO:0000259" key="1">
    <source>
        <dbReference type="SMART" id="SM00822"/>
    </source>
</evidence>
<dbReference type="GO" id="GO:0016491">
    <property type="term" value="F:oxidoreductase activity"/>
    <property type="evidence" value="ECO:0007669"/>
    <property type="project" value="UniProtKB-KW"/>
</dbReference>
<evidence type="ECO:0000313" key="3">
    <source>
        <dbReference type="Proteomes" id="UP001560573"/>
    </source>
</evidence>
<evidence type="ECO:0000313" key="2">
    <source>
        <dbReference type="EMBL" id="MEX6689966.1"/>
    </source>
</evidence>
<dbReference type="Gene3D" id="3.40.50.720">
    <property type="entry name" value="NAD(P)-binding Rossmann-like Domain"/>
    <property type="match status" value="1"/>
</dbReference>
<dbReference type="Pfam" id="PF13561">
    <property type="entry name" value="adh_short_C2"/>
    <property type="match status" value="1"/>
</dbReference>
<gene>
    <name evidence="2" type="ORF">QTN47_20830</name>
</gene>
<reference evidence="2 3" key="1">
    <citation type="submission" date="2023-07" db="EMBL/GenBank/DDBJ databases">
        <authorList>
            <person name="Lian W.-H."/>
        </authorList>
    </citation>
    <scope>NUCLEOTIDE SEQUENCE [LARGE SCALE GENOMIC DNA]</scope>
    <source>
        <strain evidence="2 3">SYSU DXS3180</strain>
    </source>
</reference>
<dbReference type="EC" id="1.-.-.-" evidence="2"/>
<name>A0ABV3ZJA0_9BACT</name>
<dbReference type="CDD" id="cd05233">
    <property type="entry name" value="SDR_c"/>
    <property type="match status" value="1"/>
</dbReference>
<dbReference type="PROSITE" id="PS00061">
    <property type="entry name" value="ADH_SHORT"/>
    <property type="match status" value="1"/>
</dbReference>
<comment type="caution">
    <text evidence="2">The sequence shown here is derived from an EMBL/GenBank/DDBJ whole genome shotgun (WGS) entry which is preliminary data.</text>
</comment>
<dbReference type="EMBL" id="JAULBC010000007">
    <property type="protein sequence ID" value="MEX6689966.1"/>
    <property type="molecule type" value="Genomic_DNA"/>
</dbReference>
<dbReference type="SUPFAM" id="SSF51735">
    <property type="entry name" value="NAD(P)-binding Rossmann-fold domains"/>
    <property type="match status" value="1"/>
</dbReference>
<feature type="domain" description="Ketoreductase" evidence="1">
    <location>
        <begin position="6"/>
        <end position="189"/>
    </location>
</feature>
<keyword evidence="2" id="KW-0560">Oxidoreductase</keyword>
<organism evidence="2 3">
    <name type="scientific">Danxiaibacter flavus</name>
    <dbReference type="NCBI Taxonomy" id="3049108"/>
    <lineage>
        <taxon>Bacteria</taxon>
        <taxon>Pseudomonadati</taxon>
        <taxon>Bacteroidota</taxon>
        <taxon>Chitinophagia</taxon>
        <taxon>Chitinophagales</taxon>
        <taxon>Chitinophagaceae</taxon>
        <taxon>Danxiaibacter</taxon>
    </lineage>
</organism>
<dbReference type="PANTHER" id="PTHR43975">
    <property type="entry name" value="ZGC:101858"/>
    <property type="match status" value="1"/>
</dbReference>
<accession>A0ABV3ZJA0</accession>
<dbReference type="NCBIfam" id="NF005559">
    <property type="entry name" value="PRK07231.1"/>
    <property type="match status" value="1"/>
</dbReference>
<dbReference type="RefSeq" id="WP_369331372.1">
    <property type="nucleotide sequence ID" value="NZ_JAULBC010000007.1"/>
</dbReference>
<dbReference type="InterPro" id="IPR036291">
    <property type="entry name" value="NAD(P)-bd_dom_sf"/>
</dbReference>
<dbReference type="InterPro" id="IPR020904">
    <property type="entry name" value="Sc_DH/Rdtase_CS"/>
</dbReference>
<dbReference type="PRINTS" id="PR00081">
    <property type="entry name" value="GDHRDH"/>
</dbReference>
<sequence length="256" mass="26778">MKLQNRTVVVTGGGSGIGRACAIKCAEEGANIIIADINEEGASETEKLIQAAGRNALACKTDVSDPSSVASLVEKTIQQYGKVHALINSAAIQVNKTVEDTSFEEWNRQMAINVGGIFLCSKLFLPHLKASRGNIVSLSSVNGFFVEPACAGYCATKAAIIGLTKAMAIDHGHEGVRVNCICPGYIDTGLAEGYFQIQADPAKARAEAGKLHALWRIGKAEEVAQVAVFLASDDASFVTGSAYVVDGGFGSGMPPK</sequence>
<dbReference type="InterPro" id="IPR057326">
    <property type="entry name" value="KR_dom"/>
</dbReference>
<dbReference type="PRINTS" id="PR00080">
    <property type="entry name" value="SDRFAMILY"/>
</dbReference>
<keyword evidence="3" id="KW-1185">Reference proteome</keyword>
<dbReference type="SMART" id="SM00822">
    <property type="entry name" value="PKS_KR"/>
    <property type="match status" value="1"/>
</dbReference>
<proteinExistence type="predicted"/>
<protein>
    <submittedName>
        <fullName evidence="2">SDR family oxidoreductase</fullName>
        <ecNumber evidence="2">1.-.-.-</ecNumber>
    </submittedName>
</protein>
<dbReference type="InterPro" id="IPR002347">
    <property type="entry name" value="SDR_fam"/>
</dbReference>
<dbReference type="PANTHER" id="PTHR43975:SF2">
    <property type="entry name" value="EG:BACR7A4.14 PROTEIN-RELATED"/>
    <property type="match status" value="1"/>
</dbReference>